<feature type="transmembrane region" description="Helical" evidence="3">
    <location>
        <begin position="91"/>
        <end position="110"/>
    </location>
</feature>
<evidence type="ECO:0000256" key="2">
    <source>
        <dbReference type="ARBA" id="ARBA00009610"/>
    </source>
</evidence>
<dbReference type="AlphaFoldDB" id="A0A6G1G5T9"/>
<dbReference type="GO" id="GO:0006506">
    <property type="term" value="P:GPI anchor biosynthetic process"/>
    <property type="evidence" value="ECO:0007669"/>
    <property type="project" value="UniProtKB-UniPathway"/>
</dbReference>
<proteinExistence type="inferred from homology"/>
<feature type="transmembrane region" description="Helical" evidence="3">
    <location>
        <begin position="38"/>
        <end position="60"/>
    </location>
</feature>
<dbReference type="PANTHER" id="PTHR15231:SF1">
    <property type="entry name" value="PHOSPHATIDYLINOSITOL N-ACETYLGLUCOSAMINYLTRANSFERASE SUBUNIT H"/>
    <property type="match status" value="1"/>
</dbReference>
<dbReference type="PANTHER" id="PTHR15231">
    <property type="entry name" value="PHOSPHATIDYLINOSITOL N-ACETYLGLUCOSAMINYLTRANSFERASE SUBUNIT H"/>
    <property type="match status" value="1"/>
</dbReference>
<dbReference type="GO" id="GO:0000506">
    <property type="term" value="C:glycosylphosphatidylinositol-N-acetylglucosaminyltransferase (GPI-GnT) complex"/>
    <property type="evidence" value="ECO:0007669"/>
    <property type="project" value="InterPro"/>
</dbReference>
<dbReference type="InterPro" id="IPR019328">
    <property type="entry name" value="PIGH-H_dom"/>
</dbReference>
<dbReference type="Pfam" id="PF10181">
    <property type="entry name" value="PIG-H"/>
    <property type="match status" value="1"/>
</dbReference>
<gene>
    <name evidence="5 7" type="ORF">P152DRAFT_320665</name>
</gene>
<evidence type="ECO:0000313" key="5">
    <source>
        <dbReference type="EMBL" id="KAF1813465.1"/>
    </source>
</evidence>
<dbReference type="InterPro" id="IPR044215">
    <property type="entry name" value="PIG-H"/>
</dbReference>
<sequence length="183" mass="20560">MLTTLPAVQSFEVINPTETTVQFTVSTRRRGQGFASHVFAYIKVAVRILLGASISLLLFVKWSHDRNTIPRWLSRFTALEAGIGLVEQMEWMYLIPISIVGLWLAVRKGYVEESLLVLRGLGVQTTTSSSTYLTTPTSRFIPTTAIQDIFLHEAFKGFEVRFYLSIVVEDEEDAVVVFPVSPT</sequence>
<feature type="domain" description="Phosphatidylinositol N-acetylglucosaminyltransferase subunit H conserved" evidence="4">
    <location>
        <begin position="114"/>
        <end position="179"/>
    </location>
</feature>
<keyword evidence="6" id="KW-1185">Reference proteome</keyword>
<organism evidence="5">
    <name type="scientific">Eremomyces bilateralis CBS 781.70</name>
    <dbReference type="NCBI Taxonomy" id="1392243"/>
    <lineage>
        <taxon>Eukaryota</taxon>
        <taxon>Fungi</taxon>
        <taxon>Dikarya</taxon>
        <taxon>Ascomycota</taxon>
        <taxon>Pezizomycotina</taxon>
        <taxon>Dothideomycetes</taxon>
        <taxon>Dothideomycetes incertae sedis</taxon>
        <taxon>Eremomycetales</taxon>
        <taxon>Eremomycetaceae</taxon>
        <taxon>Eremomyces</taxon>
    </lineage>
</organism>
<keyword evidence="3" id="KW-0472">Membrane</keyword>
<reference evidence="7" key="3">
    <citation type="submission" date="2025-04" db="UniProtKB">
        <authorList>
            <consortium name="RefSeq"/>
        </authorList>
    </citation>
    <scope>IDENTIFICATION</scope>
    <source>
        <strain evidence="7">CBS 781.70</strain>
    </source>
</reference>
<name>A0A6G1G5T9_9PEZI</name>
<dbReference type="UniPathway" id="UPA00196"/>
<keyword evidence="3" id="KW-1133">Transmembrane helix</keyword>
<evidence type="ECO:0000313" key="6">
    <source>
        <dbReference type="Proteomes" id="UP000504638"/>
    </source>
</evidence>
<dbReference type="RefSeq" id="XP_033535096.1">
    <property type="nucleotide sequence ID" value="XM_033675207.1"/>
</dbReference>
<evidence type="ECO:0000259" key="4">
    <source>
        <dbReference type="Pfam" id="PF10181"/>
    </source>
</evidence>
<reference evidence="7" key="2">
    <citation type="submission" date="2020-04" db="EMBL/GenBank/DDBJ databases">
        <authorList>
            <consortium name="NCBI Genome Project"/>
        </authorList>
    </citation>
    <scope>NUCLEOTIDE SEQUENCE</scope>
    <source>
        <strain evidence="7">CBS 781.70</strain>
    </source>
</reference>
<dbReference type="Proteomes" id="UP000504638">
    <property type="component" value="Unplaced"/>
</dbReference>
<reference evidence="5 7" key="1">
    <citation type="submission" date="2020-01" db="EMBL/GenBank/DDBJ databases">
        <authorList>
            <consortium name="DOE Joint Genome Institute"/>
            <person name="Haridas S."/>
            <person name="Albert R."/>
            <person name="Binder M."/>
            <person name="Bloem J."/>
            <person name="Labutti K."/>
            <person name="Salamov A."/>
            <person name="Andreopoulos B."/>
            <person name="Baker S.E."/>
            <person name="Barry K."/>
            <person name="Bills G."/>
            <person name="Bluhm B.H."/>
            <person name="Cannon C."/>
            <person name="Castanera R."/>
            <person name="Culley D.E."/>
            <person name="Daum C."/>
            <person name="Ezra D."/>
            <person name="Gonzalez J.B."/>
            <person name="Henrissat B."/>
            <person name="Kuo A."/>
            <person name="Liang C."/>
            <person name="Lipzen A."/>
            <person name="Lutzoni F."/>
            <person name="Magnuson J."/>
            <person name="Mondo S."/>
            <person name="Nolan M."/>
            <person name="Ohm R."/>
            <person name="Pangilinan J."/>
            <person name="Park H.-J."/>
            <person name="Ramirez L."/>
            <person name="Alfaro M."/>
            <person name="Sun H."/>
            <person name="Tritt A."/>
            <person name="Yoshinaga Y."/>
            <person name="Zwiers L.-H."/>
            <person name="Turgeon B.G."/>
            <person name="Goodwin S.B."/>
            <person name="Spatafora J.W."/>
            <person name="Crous P.W."/>
            <person name="Grigoriev I.V."/>
        </authorList>
    </citation>
    <scope>NUCLEOTIDE SEQUENCE</scope>
    <source>
        <strain evidence="5 7">CBS 781.70</strain>
    </source>
</reference>
<comment type="pathway">
    <text evidence="1">Glycolipid biosynthesis; glycosylphosphatidylinositol-anchor biosynthesis.</text>
</comment>
<comment type="similarity">
    <text evidence="2">Belongs to the PIGH family.</text>
</comment>
<evidence type="ECO:0000256" key="3">
    <source>
        <dbReference type="SAM" id="Phobius"/>
    </source>
</evidence>
<dbReference type="GeneID" id="54415777"/>
<evidence type="ECO:0000256" key="1">
    <source>
        <dbReference type="ARBA" id="ARBA00004687"/>
    </source>
</evidence>
<dbReference type="EMBL" id="ML975155">
    <property type="protein sequence ID" value="KAF1813465.1"/>
    <property type="molecule type" value="Genomic_DNA"/>
</dbReference>
<evidence type="ECO:0000313" key="7">
    <source>
        <dbReference type="RefSeq" id="XP_033535096.1"/>
    </source>
</evidence>
<accession>A0A6G1G5T9</accession>
<keyword evidence="3" id="KW-0812">Transmembrane</keyword>
<protein>
    <recommendedName>
        <fullName evidence="4">Phosphatidylinositol N-acetylglucosaminyltransferase subunit H conserved domain-containing protein</fullName>
    </recommendedName>
</protein>
<dbReference type="OrthoDB" id="6256716at2759"/>